<dbReference type="PROSITE" id="PS50057">
    <property type="entry name" value="FERM_3"/>
    <property type="match status" value="1"/>
</dbReference>
<sequence>MISNVSMISNASADCERRHECNVCHKRFKRRQHLKVHYNTHTRTEPLLRCLKCHKGFNTDTELDEHACAAVMIPIQNNVNIQVAGAPADAKKENQYPIEEVILPYIIRDESDIPVPVRVFVCKWCAKPFKRKDHYKIHLHIHTGVKSFFCTDCGKGNVFMYKCAKAFKRKDHSSMRQALQAQGPLQDTPAHIHTGVKSFFCTDCGKGNVFMYKCAKRKDHYKIHLHIHTGVKSFLCTDCGKGNVFKCKCAKPFKRKDHYKIHLHIHTGVKVLPQRPPSETHASAHWQAQGEETPPRPPLSRHAGTQLQMNYQIFFMKKLWINTVPGRDKYADQIFYYPQELPKYLRGYHKTSKQDLVELAALVYRARFGGDQTLLSQITQMLEDLIPPDMVRVQSNSNWKSQIASAYLQHGVMTENEAKEQFLKKIYQMPTFGTAFFEVKQTSDPSYPEMVVIGINRNGVSVIHPQSRVSY</sequence>
<organism evidence="5 6">
    <name type="scientific">Operophtera brumata</name>
    <name type="common">Winter moth</name>
    <name type="synonym">Phalaena brumata</name>
    <dbReference type="NCBI Taxonomy" id="104452"/>
    <lineage>
        <taxon>Eukaryota</taxon>
        <taxon>Metazoa</taxon>
        <taxon>Ecdysozoa</taxon>
        <taxon>Arthropoda</taxon>
        <taxon>Hexapoda</taxon>
        <taxon>Insecta</taxon>
        <taxon>Pterygota</taxon>
        <taxon>Neoptera</taxon>
        <taxon>Endopterygota</taxon>
        <taxon>Lepidoptera</taxon>
        <taxon>Glossata</taxon>
        <taxon>Ditrysia</taxon>
        <taxon>Geometroidea</taxon>
        <taxon>Geometridae</taxon>
        <taxon>Larentiinae</taxon>
        <taxon>Operophtera</taxon>
    </lineage>
</organism>
<dbReference type="InterPro" id="IPR019749">
    <property type="entry name" value="Band_41_domain"/>
</dbReference>
<dbReference type="GO" id="GO:0071944">
    <property type="term" value="C:cell periphery"/>
    <property type="evidence" value="ECO:0007669"/>
    <property type="project" value="UniProtKB-ARBA"/>
</dbReference>
<keyword evidence="6" id="KW-1185">Reference proteome</keyword>
<evidence type="ECO:0000313" key="5">
    <source>
        <dbReference type="EMBL" id="KOB63677.1"/>
    </source>
</evidence>
<feature type="domain" description="C2H2-type" evidence="4">
    <location>
        <begin position="120"/>
        <end position="147"/>
    </location>
</feature>
<dbReference type="GO" id="GO:0009887">
    <property type="term" value="P:animal organ morphogenesis"/>
    <property type="evidence" value="ECO:0007669"/>
    <property type="project" value="UniProtKB-ARBA"/>
</dbReference>
<feature type="domain" description="FERM" evidence="3">
    <location>
        <begin position="219"/>
        <end position="471"/>
    </location>
</feature>
<evidence type="ECO:0000259" key="3">
    <source>
        <dbReference type="PROSITE" id="PS50057"/>
    </source>
</evidence>
<dbReference type="PANTHER" id="PTHR22692">
    <property type="entry name" value="MYOSIN VII, XV"/>
    <property type="match status" value="1"/>
</dbReference>
<evidence type="ECO:0000313" key="6">
    <source>
        <dbReference type="Proteomes" id="UP000037510"/>
    </source>
</evidence>
<comment type="caution">
    <text evidence="5">The sequence shown here is derived from an EMBL/GenBank/DDBJ whole genome shotgun (WGS) entry which is preliminary data.</text>
</comment>
<dbReference type="InterPro" id="IPR011993">
    <property type="entry name" value="PH-like_dom_sf"/>
</dbReference>
<dbReference type="PANTHER" id="PTHR22692:SF33">
    <property type="entry name" value="MYOSIN"/>
    <property type="match status" value="1"/>
</dbReference>
<dbReference type="AlphaFoldDB" id="A0A0L7KK41"/>
<dbReference type="InterPro" id="IPR051567">
    <property type="entry name" value="Unconventional_Myosin_ATPase"/>
</dbReference>
<dbReference type="GO" id="GO:0008270">
    <property type="term" value="F:zinc ion binding"/>
    <property type="evidence" value="ECO:0007669"/>
    <property type="project" value="UniProtKB-KW"/>
</dbReference>
<dbReference type="SUPFAM" id="SSF57667">
    <property type="entry name" value="beta-beta-alpha zinc fingers"/>
    <property type="match status" value="3"/>
</dbReference>
<dbReference type="GO" id="GO:0005737">
    <property type="term" value="C:cytoplasm"/>
    <property type="evidence" value="ECO:0007669"/>
    <property type="project" value="UniProtKB-SubCell"/>
</dbReference>
<dbReference type="STRING" id="104452.A0A0L7KK41"/>
<proteinExistence type="predicted"/>
<feature type="non-terminal residue" evidence="5">
    <location>
        <position position="1"/>
    </location>
</feature>
<dbReference type="InterPro" id="IPR035963">
    <property type="entry name" value="FERM_2"/>
</dbReference>
<dbReference type="Gene3D" id="2.30.29.30">
    <property type="entry name" value="Pleckstrin-homology domain (PH domain)/Phosphotyrosine-binding domain (PTB)"/>
    <property type="match status" value="1"/>
</dbReference>
<keyword evidence="1" id="KW-0863">Zinc-finger</keyword>
<evidence type="ECO:0000259" key="4">
    <source>
        <dbReference type="PROSITE" id="PS50157"/>
    </source>
</evidence>
<dbReference type="Gene3D" id="1.20.80.10">
    <property type="match status" value="1"/>
</dbReference>
<dbReference type="InterPro" id="IPR014352">
    <property type="entry name" value="FERM/acyl-CoA-bd_prot_sf"/>
</dbReference>
<keyword evidence="1" id="KW-0479">Metal-binding</keyword>
<protein>
    <submittedName>
        <fullName evidence="5">Myosin-VIIa</fullName>
    </submittedName>
</protein>
<feature type="region of interest" description="Disordered" evidence="2">
    <location>
        <begin position="272"/>
        <end position="302"/>
    </location>
</feature>
<feature type="non-terminal residue" evidence="5">
    <location>
        <position position="471"/>
    </location>
</feature>
<feature type="domain" description="C2H2-type" evidence="4">
    <location>
        <begin position="19"/>
        <end position="46"/>
    </location>
</feature>
<dbReference type="InterPro" id="IPR019748">
    <property type="entry name" value="FERM_central"/>
</dbReference>
<dbReference type="SMART" id="SM00355">
    <property type="entry name" value="ZnF_C2H2"/>
    <property type="match status" value="5"/>
</dbReference>
<dbReference type="SUPFAM" id="SSF47031">
    <property type="entry name" value="Second domain of FERM"/>
    <property type="match status" value="1"/>
</dbReference>
<dbReference type="InterPro" id="IPR013087">
    <property type="entry name" value="Znf_C2H2_type"/>
</dbReference>
<dbReference type="PROSITE" id="PS50157">
    <property type="entry name" value="ZINC_FINGER_C2H2_2"/>
    <property type="match status" value="3"/>
</dbReference>
<dbReference type="EMBL" id="JTDY01009302">
    <property type="protein sequence ID" value="KOB63677.1"/>
    <property type="molecule type" value="Genomic_DNA"/>
</dbReference>
<dbReference type="PROSITE" id="PS00028">
    <property type="entry name" value="ZINC_FINGER_C2H2_1"/>
    <property type="match status" value="2"/>
</dbReference>
<dbReference type="Proteomes" id="UP000037510">
    <property type="component" value="Unassembled WGS sequence"/>
</dbReference>
<dbReference type="SMART" id="SM00295">
    <property type="entry name" value="B41"/>
    <property type="match status" value="1"/>
</dbReference>
<dbReference type="InterPro" id="IPR000299">
    <property type="entry name" value="FERM_domain"/>
</dbReference>
<dbReference type="Gene3D" id="3.30.160.60">
    <property type="entry name" value="Classic Zinc Finger"/>
    <property type="match status" value="4"/>
</dbReference>
<gene>
    <name evidence="5" type="ORF">OBRU01_24471</name>
</gene>
<dbReference type="Pfam" id="PF00373">
    <property type="entry name" value="FERM_M"/>
    <property type="match status" value="1"/>
</dbReference>
<feature type="domain" description="C2H2-type" evidence="4">
    <location>
        <begin position="234"/>
        <end position="271"/>
    </location>
</feature>
<evidence type="ECO:0000256" key="1">
    <source>
        <dbReference type="PROSITE-ProRule" id="PRU00042"/>
    </source>
</evidence>
<accession>A0A0L7KK41</accession>
<dbReference type="GO" id="GO:0030182">
    <property type="term" value="P:neuron differentiation"/>
    <property type="evidence" value="ECO:0007669"/>
    <property type="project" value="UniProtKB-ARBA"/>
</dbReference>
<keyword evidence="1" id="KW-0862">Zinc</keyword>
<dbReference type="InterPro" id="IPR036236">
    <property type="entry name" value="Znf_C2H2_sf"/>
</dbReference>
<reference evidence="5 6" key="1">
    <citation type="journal article" date="2015" name="Genome Biol. Evol.">
        <title>The genome of winter moth (Operophtera brumata) provides a genomic perspective on sexual dimorphism and phenology.</title>
        <authorList>
            <person name="Derks M.F."/>
            <person name="Smit S."/>
            <person name="Salis L."/>
            <person name="Schijlen E."/>
            <person name="Bossers A."/>
            <person name="Mateman C."/>
            <person name="Pijl A.S."/>
            <person name="de Ridder D."/>
            <person name="Groenen M.A."/>
            <person name="Visser M.E."/>
            <person name="Megens H.J."/>
        </authorList>
    </citation>
    <scope>NUCLEOTIDE SEQUENCE [LARGE SCALE GENOMIC DNA]</scope>
    <source>
        <strain evidence="5">WM2013NL</strain>
        <tissue evidence="5">Head and thorax</tissue>
    </source>
</reference>
<dbReference type="CDD" id="cd14473">
    <property type="entry name" value="FERM_B-lobe"/>
    <property type="match status" value="1"/>
</dbReference>
<evidence type="ECO:0000256" key="2">
    <source>
        <dbReference type="SAM" id="MobiDB-lite"/>
    </source>
</evidence>
<name>A0A0L7KK41_OPEBR</name>